<protein>
    <recommendedName>
        <fullName evidence="3">Protein kinase</fullName>
    </recommendedName>
</protein>
<evidence type="ECO:0008006" key="3">
    <source>
        <dbReference type="Google" id="ProtNLM"/>
    </source>
</evidence>
<proteinExistence type="predicted"/>
<sequence length="261" mass="29350">MAPNTSRAGGDVCVDERPSGLALDAPYDVSTGHASSANEHAGIPKLVEEDVIIFFDWDDTLMASTAIAKHGLCPKFINEKPDIPDDVQAELRELENSVVLLLEKALTFGRVVIVTAAETGWVELSATLFMPRVLPFLNTHIKVISARSSYEYLYPDCPRRWKIEAFNNEVFPAWDMYGEECSIPRHIISFGDGPTEREALINIKMQAMERCHGKSMKFITYPKIQELQLEVELILSNLEHLCTHEGDLDLQITWEMLNASE</sequence>
<reference evidence="1" key="1">
    <citation type="submission" date="2021-12" db="EMBL/GenBank/DDBJ databases">
        <title>Prjna785345.</title>
        <authorList>
            <person name="Rujirawat T."/>
            <person name="Krajaejun T."/>
        </authorList>
    </citation>
    <scope>NUCLEOTIDE SEQUENCE</scope>
    <source>
        <strain evidence="1">Pi057C3</strain>
    </source>
</reference>
<keyword evidence="2" id="KW-1185">Reference proteome</keyword>
<accession>A0AAD5LY19</accession>
<dbReference type="Proteomes" id="UP001209570">
    <property type="component" value="Unassembled WGS sequence"/>
</dbReference>
<organism evidence="1 2">
    <name type="scientific">Pythium insidiosum</name>
    <name type="common">Pythiosis disease agent</name>
    <dbReference type="NCBI Taxonomy" id="114742"/>
    <lineage>
        <taxon>Eukaryota</taxon>
        <taxon>Sar</taxon>
        <taxon>Stramenopiles</taxon>
        <taxon>Oomycota</taxon>
        <taxon>Peronosporomycetes</taxon>
        <taxon>Pythiales</taxon>
        <taxon>Pythiaceae</taxon>
        <taxon>Pythium</taxon>
    </lineage>
</organism>
<evidence type="ECO:0000313" key="1">
    <source>
        <dbReference type="EMBL" id="KAJ0397418.1"/>
    </source>
</evidence>
<gene>
    <name evidence="1" type="ORF">P43SY_008589</name>
</gene>
<dbReference type="PANTHER" id="PTHR38899:SF2">
    <property type="entry name" value="FCP1 HOMOLOGY DOMAIN-CONTAINING PROTEIN"/>
    <property type="match status" value="1"/>
</dbReference>
<dbReference type="AlphaFoldDB" id="A0AAD5LY19"/>
<name>A0AAD5LY19_PYTIN</name>
<comment type="caution">
    <text evidence="1">The sequence shown here is derived from an EMBL/GenBank/DDBJ whole genome shotgun (WGS) entry which is preliminary data.</text>
</comment>
<evidence type="ECO:0000313" key="2">
    <source>
        <dbReference type="Proteomes" id="UP001209570"/>
    </source>
</evidence>
<dbReference type="EMBL" id="JAKCXM010000253">
    <property type="protein sequence ID" value="KAJ0397418.1"/>
    <property type="molecule type" value="Genomic_DNA"/>
</dbReference>
<dbReference type="PANTHER" id="PTHR38899">
    <property type="entry name" value="DOMAIN OOKINETE PROTEIN, PUTATIVE-RELATED"/>
    <property type="match status" value="1"/>
</dbReference>